<dbReference type="RefSeq" id="WP_220807203.1">
    <property type="nucleotide sequence ID" value="NZ_BPMK01000003.1"/>
</dbReference>
<evidence type="ECO:0000256" key="1">
    <source>
        <dbReference type="SAM" id="MobiDB-lite"/>
    </source>
</evidence>
<gene>
    <name evidence="2" type="ORF">NCCP691_07990</name>
</gene>
<organism evidence="2 3">
    <name type="scientific">Noviherbaspirillum aridicola</name>
    <dbReference type="NCBI Taxonomy" id="2849687"/>
    <lineage>
        <taxon>Bacteria</taxon>
        <taxon>Pseudomonadati</taxon>
        <taxon>Pseudomonadota</taxon>
        <taxon>Betaproteobacteria</taxon>
        <taxon>Burkholderiales</taxon>
        <taxon>Oxalobacteraceae</taxon>
        <taxon>Noviherbaspirillum</taxon>
    </lineage>
</organism>
<keyword evidence="3" id="KW-1185">Reference proteome</keyword>
<proteinExistence type="predicted"/>
<protein>
    <submittedName>
        <fullName evidence="2">Uncharacterized protein</fullName>
    </submittedName>
</protein>
<dbReference type="EMBL" id="BPMK01000003">
    <property type="protein sequence ID" value="GIZ50785.1"/>
    <property type="molecule type" value="Genomic_DNA"/>
</dbReference>
<sequence>MANKALAKRQKMTIRVEPSQKAGKARKPAVPAAGQKPAGGGAARGPAPARLHERLLKRFS</sequence>
<reference evidence="2 3" key="1">
    <citation type="journal article" date="2022" name="Int. J. Syst. Evol. Microbiol.">
        <title>Noviherbaspirillum aridicola sp. nov., isolated from an arid soil in Pakistan.</title>
        <authorList>
            <person name="Khan I.U."/>
            <person name="Saqib M."/>
            <person name="Amin A."/>
            <person name="Hussain F."/>
            <person name="Li L."/>
            <person name="Liu Y.H."/>
            <person name="Fang B.Z."/>
            <person name="Ahmed I."/>
            <person name="Li W.J."/>
        </authorList>
    </citation>
    <scope>NUCLEOTIDE SEQUENCE [LARGE SCALE GENOMIC DNA]</scope>
    <source>
        <strain evidence="2 3">NCCP-691</strain>
    </source>
</reference>
<dbReference type="Proteomes" id="UP000887222">
    <property type="component" value="Unassembled WGS sequence"/>
</dbReference>
<feature type="region of interest" description="Disordered" evidence="1">
    <location>
        <begin position="1"/>
        <end position="49"/>
    </location>
</feature>
<comment type="caution">
    <text evidence="2">The sequence shown here is derived from an EMBL/GenBank/DDBJ whole genome shotgun (WGS) entry which is preliminary data.</text>
</comment>
<evidence type="ECO:0000313" key="2">
    <source>
        <dbReference type="EMBL" id="GIZ50785.1"/>
    </source>
</evidence>
<evidence type="ECO:0000313" key="3">
    <source>
        <dbReference type="Proteomes" id="UP000887222"/>
    </source>
</evidence>
<name>A0ABQ4Q1V9_9BURK</name>
<accession>A0ABQ4Q1V9</accession>
<feature type="compositionally biased region" description="Basic residues" evidence="1">
    <location>
        <begin position="1"/>
        <end position="12"/>
    </location>
</feature>